<dbReference type="EC" id="3.6.1.5" evidence="4"/>
<feature type="domain" description="5'-Nucleotidase C-terminal" evidence="19">
    <location>
        <begin position="352"/>
        <end position="511"/>
    </location>
</feature>
<dbReference type="CDD" id="cd07409">
    <property type="entry name" value="MPP_CD73_N"/>
    <property type="match status" value="1"/>
</dbReference>
<evidence type="ECO:0000256" key="14">
    <source>
        <dbReference type="ARBA" id="ARBA00074431"/>
    </source>
</evidence>
<keyword evidence="9 15" id="KW-0732">Signal</keyword>
<reference evidence="20" key="2">
    <citation type="submission" date="2020-05" db="UniProtKB">
        <authorList>
            <consortium name="EnsemblMetazoa"/>
        </authorList>
    </citation>
    <scope>IDENTIFICATION</scope>
    <source>
        <strain evidence="20">WRAIR2</strain>
    </source>
</reference>
<dbReference type="PROSITE" id="PS00786">
    <property type="entry name" value="5_NUCLEOTIDASE_2"/>
    <property type="match status" value="1"/>
</dbReference>
<evidence type="ECO:0000259" key="18">
    <source>
        <dbReference type="Pfam" id="PF00561"/>
    </source>
</evidence>
<dbReference type="Pfam" id="PF02872">
    <property type="entry name" value="5_nucleotid_C"/>
    <property type="match status" value="1"/>
</dbReference>
<evidence type="ECO:0000256" key="12">
    <source>
        <dbReference type="ARBA" id="ARBA00023180"/>
    </source>
</evidence>
<dbReference type="SUPFAM" id="SSF55816">
    <property type="entry name" value="5'-nucleotidase (syn. UDP-sugar hydrolase), C-terminal domain"/>
    <property type="match status" value="1"/>
</dbReference>
<evidence type="ECO:0000256" key="8">
    <source>
        <dbReference type="ARBA" id="ARBA00022723"/>
    </source>
</evidence>
<dbReference type="GO" id="GO:0046872">
    <property type="term" value="F:metal ion binding"/>
    <property type="evidence" value="ECO:0007669"/>
    <property type="project" value="UniProtKB-KW"/>
</dbReference>
<evidence type="ECO:0000256" key="13">
    <source>
        <dbReference type="ARBA" id="ARBA00023240"/>
    </source>
</evidence>
<evidence type="ECO:0000259" key="17">
    <source>
        <dbReference type="Pfam" id="PF00149"/>
    </source>
</evidence>
<evidence type="ECO:0000256" key="1">
    <source>
        <dbReference type="ARBA" id="ARBA00001968"/>
    </source>
</evidence>
<accession>A0A182N2Y7</accession>
<dbReference type="STRING" id="7168.A0A182N2Y7"/>
<keyword evidence="16" id="KW-0472">Membrane</keyword>
<keyword evidence="10 15" id="KW-0547">Nucleotide-binding</keyword>
<dbReference type="SUPFAM" id="SSF56300">
    <property type="entry name" value="Metallo-dependent phosphatases"/>
    <property type="match status" value="1"/>
</dbReference>
<dbReference type="Pfam" id="PF00149">
    <property type="entry name" value="Metallophos"/>
    <property type="match status" value="1"/>
</dbReference>
<dbReference type="AlphaFoldDB" id="A0A182N2Y7"/>
<evidence type="ECO:0000313" key="20">
    <source>
        <dbReference type="EnsemblMetazoa" id="ADIR001999-PA"/>
    </source>
</evidence>
<evidence type="ECO:0000256" key="15">
    <source>
        <dbReference type="RuleBase" id="RU362119"/>
    </source>
</evidence>
<dbReference type="GO" id="GO:0005886">
    <property type="term" value="C:plasma membrane"/>
    <property type="evidence" value="ECO:0007669"/>
    <property type="project" value="TreeGrafter"/>
</dbReference>
<dbReference type="PRINTS" id="PR01607">
    <property type="entry name" value="APYRASEFAMLY"/>
</dbReference>
<dbReference type="InterPro" id="IPR000073">
    <property type="entry name" value="AB_hydrolase_1"/>
</dbReference>
<keyword evidence="12" id="KW-0325">Glycoprotein</keyword>
<dbReference type="InterPro" id="IPR006146">
    <property type="entry name" value="5'-Nucleotdase_CS"/>
</dbReference>
<sequence length="711" mass="80066">MWKVLLIGVTVWALVVPHSSATQSLPADRSKLAELFPLTIIHMNDLHARFAETSERSSKCKVNEGDTCIAGIARVFYMVQALRKEHPNALFFNVGDNFQGTIWYNYHRWRVVARFIELLGPDAMTLGNHEFDDGLEGLKPYLKSLAAKNISTVVTNLIRSKAKFPSLPRSVIIERGGRSIGIIGVISDTTHELSNTGSITFSDSIAAVRNESEALKRQGVNVIVVLSHCGLAVDRRIANEAGEHVDVIVGGHSHSFLFSNSSRKPYSKLDTIVGDYPVVVENTNGRKILIVQAYAYGKYIGRLTTYFDSNGEIQHWTGYPVYLSSEIPQSKEALRILEPYRKQVTAFGATKIAKTSVDLVQDSCRRAECNLGSLVADAIADHYTNETFHPVAVVNAGNFRSPIPKGNITNEEAIGASPFSNTVDLLTLPGAALWNIIEHSLVWDSAKRLNVAQVSGLRVVADFDRAPYERVLSIKVRNLQDGSTYEPLNRTAYYKVVTMSFLATGKDGFHWSLERLDRQIGPLDSDVFIKYLRKLKVVNQSSLTGGRMILNVVSMVQNYIREAIQFVVSYALCLFYSARVLFGILVLFVTKPHTKFWVTKDRPVPPACLRNHDYGVDKYQNANGIKIHYVENGDHSKPLMVLVHGFPEFWFSWRHQLKEFSKDYWVVALDMRGYGDTEKPQYRYAYRMDNMTEDIRCLVRALGKRFPANRR</sequence>
<dbReference type="Pfam" id="PF00561">
    <property type="entry name" value="Abhydrolase_1"/>
    <property type="match status" value="1"/>
</dbReference>
<keyword evidence="5" id="KW-1201">Platelet aggregation inhibiting toxin</keyword>
<dbReference type="Gene3D" id="3.40.50.1820">
    <property type="entry name" value="alpha/beta hydrolase"/>
    <property type="match status" value="1"/>
</dbReference>
<evidence type="ECO:0000256" key="7">
    <source>
        <dbReference type="ARBA" id="ARBA00022656"/>
    </source>
</evidence>
<feature type="domain" description="Calcineurin-like phosphoesterase" evidence="17">
    <location>
        <begin position="39"/>
        <end position="255"/>
    </location>
</feature>
<comment type="cofactor">
    <cofactor evidence="1">
        <name>a divalent metal cation</name>
        <dbReference type="ChEBI" id="CHEBI:60240"/>
    </cofactor>
</comment>
<keyword evidence="13" id="KW-1199">Hemostasis impairing toxin</keyword>
<evidence type="ECO:0000256" key="9">
    <source>
        <dbReference type="ARBA" id="ARBA00022729"/>
    </source>
</evidence>
<evidence type="ECO:0000256" key="10">
    <source>
        <dbReference type="ARBA" id="ARBA00022741"/>
    </source>
</evidence>
<dbReference type="Proteomes" id="UP000075884">
    <property type="component" value="Unassembled WGS sequence"/>
</dbReference>
<dbReference type="FunFam" id="3.60.21.10:FF:000020">
    <property type="entry name" value="NT5E isoform 4"/>
    <property type="match status" value="1"/>
</dbReference>
<feature type="chain" id="PRO_5007950933" description="Apyrase" evidence="15">
    <location>
        <begin position="22"/>
        <end position="711"/>
    </location>
</feature>
<keyword evidence="21" id="KW-1185">Reference proteome</keyword>
<dbReference type="GO" id="GO:0004050">
    <property type="term" value="F:apyrase activity"/>
    <property type="evidence" value="ECO:0007669"/>
    <property type="project" value="UniProtKB-EC"/>
</dbReference>
<evidence type="ECO:0000256" key="6">
    <source>
        <dbReference type="ARBA" id="ARBA00022525"/>
    </source>
</evidence>
<reference evidence="21" key="1">
    <citation type="submission" date="2013-03" db="EMBL/GenBank/DDBJ databases">
        <title>The Genome Sequence of Anopheles dirus WRAIR2.</title>
        <authorList>
            <consortium name="The Broad Institute Genomics Platform"/>
            <person name="Neafsey D.E."/>
            <person name="Walton C."/>
            <person name="Walker B."/>
            <person name="Young S.K."/>
            <person name="Zeng Q."/>
            <person name="Gargeya S."/>
            <person name="Fitzgerald M."/>
            <person name="Haas B."/>
            <person name="Abouelleil A."/>
            <person name="Allen A.W."/>
            <person name="Alvarado L."/>
            <person name="Arachchi H.M."/>
            <person name="Berlin A.M."/>
            <person name="Chapman S.B."/>
            <person name="Gainer-Dewar J."/>
            <person name="Goldberg J."/>
            <person name="Griggs A."/>
            <person name="Gujja S."/>
            <person name="Hansen M."/>
            <person name="Howarth C."/>
            <person name="Imamovic A."/>
            <person name="Ireland A."/>
            <person name="Larimer J."/>
            <person name="McCowan C."/>
            <person name="Murphy C."/>
            <person name="Pearson M."/>
            <person name="Poon T.W."/>
            <person name="Priest M."/>
            <person name="Roberts A."/>
            <person name="Saif S."/>
            <person name="Shea T."/>
            <person name="Sisk P."/>
            <person name="Sykes S."/>
            <person name="Wortman J."/>
            <person name="Nusbaum C."/>
            <person name="Birren B."/>
        </authorList>
    </citation>
    <scope>NUCLEOTIDE SEQUENCE [LARGE SCALE GENOMIC DNA]</scope>
    <source>
        <strain evidence="21">WRAIR2</strain>
    </source>
</reference>
<evidence type="ECO:0000313" key="21">
    <source>
        <dbReference type="Proteomes" id="UP000075884"/>
    </source>
</evidence>
<dbReference type="Gene3D" id="3.60.21.10">
    <property type="match status" value="1"/>
</dbReference>
<evidence type="ECO:0000256" key="3">
    <source>
        <dbReference type="ARBA" id="ARBA00006654"/>
    </source>
</evidence>
<dbReference type="GO" id="GO:0006196">
    <property type="term" value="P:AMP catabolic process"/>
    <property type="evidence" value="ECO:0007669"/>
    <property type="project" value="TreeGrafter"/>
</dbReference>
<keyword evidence="7" id="KW-0800">Toxin</keyword>
<feature type="signal peptide" evidence="15">
    <location>
        <begin position="1"/>
        <end position="21"/>
    </location>
</feature>
<dbReference type="InterPro" id="IPR029052">
    <property type="entry name" value="Metallo-depent_PP-like"/>
</dbReference>
<evidence type="ECO:0000256" key="2">
    <source>
        <dbReference type="ARBA" id="ARBA00004613"/>
    </source>
</evidence>
<comment type="subcellular location">
    <subcellularLocation>
        <location evidence="2">Secreted</location>
    </subcellularLocation>
</comment>
<comment type="similarity">
    <text evidence="3 15">Belongs to the 5'-nucleotidase family.</text>
</comment>
<proteinExistence type="inferred from homology"/>
<dbReference type="InterPro" id="IPR006179">
    <property type="entry name" value="5_nucleotidase/apyrase"/>
</dbReference>
<keyword evidence="16" id="KW-0812">Transmembrane</keyword>
<dbReference type="GO" id="GO:0090729">
    <property type="term" value="F:toxin activity"/>
    <property type="evidence" value="ECO:0007669"/>
    <property type="project" value="UniProtKB-KW"/>
</dbReference>
<dbReference type="EnsemblMetazoa" id="ADIR001999-RA">
    <property type="protein sequence ID" value="ADIR001999-PA"/>
    <property type="gene ID" value="ADIR001999"/>
</dbReference>
<dbReference type="GO" id="GO:0008253">
    <property type="term" value="F:5'-nucleotidase activity"/>
    <property type="evidence" value="ECO:0007669"/>
    <property type="project" value="TreeGrafter"/>
</dbReference>
<feature type="transmembrane region" description="Helical" evidence="16">
    <location>
        <begin position="567"/>
        <end position="590"/>
    </location>
</feature>
<evidence type="ECO:0000256" key="5">
    <source>
        <dbReference type="ARBA" id="ARBA00022442"/>
    </source>
</evidence>
<dbReference type="Gene3D" id="3.90.780.10">
    <property type="entry name" value="5'-Nucleotidase, C-terminal domain"/>
    <property type="match status" value="1"/>
</dbReference>
<feature type="domain" description="AB hydrolase-1" evidence="18">
    <location>
        <begin position="638"/>
        <end position="704"/>
    </location>
</feature>
<name>A0A182N2Y7_9DIPT</name>
<dbReference type="InterPro" id="IPR008334">
    <property type="entry name" value="5'-Nucleotdase_C"/>
</dbReference>
<dbReference type="InterPro" id="IPR036907">
    <property type="entry name" value="5'-Nucleotdase_C_sf"/>
</dbReference>
<keyword evidence="6" id="KW-0964">Secreted</keyword>
<keyword evidence="11 15" id="KW-0378">Hydrolase</keyword>
<evidence type="ECO:0000256" key="16">
    <source>
        <dbReference type="SAM" id="Phobius"/>
    </source>
</evidence>
<dbReference type="SUPFAM" id="SSF53474">
    <property type="entry name" value="alpha/beta-Hydrolases"/>
    <property type="match status" value="1"/>
</dbReference>
<organism evidence="20 21">
    <name type="scientific">Anopheles dirus</name>
    <dbReference type="NCBI Taxonomy" id="7168"/>
    <lineage>
        <taxon>Eukaryota</taxon>
        <taxon>Metazoa</taxon>
        <taxon>Ecdysozoa</taxon>
        <taxon>Arthropoda</taxon>
        <taxon>Hexapoda</taxon>
        <taxon>Insecta</taxon>
        <taxon>Pterygota</taxon>
        <taxon>Neoptera</taxon>
        <taxon>Endopterygota</taxon>
        <taxon>Diptera</taxon>
        <taxon>Nematocera</taxon>
        <taxon>Culicoidea</taxon>
        <taxon>Culicidae</taxon>
        <taxon>Anophelinae</taxon>
        <taxon>Anopheles</taxon>
    </lineage>
</organism>
<dbReference type="PANTHER" id="PTHR11575">
    <property type="entry name" value="5'-NUCLEOTIDASE-RELATED"/>
    <property type="match status" value="1"/>
</dbReference>
<dbReference type="VEuPathDB" id="VectorBase:ADIR001999"/>
<dbReference type="InterPro" id="IPR029058">
    <property type="entry name" value="AB_hydrolase_fold"/>
</dbReference>
<dbReference type="GO" id="GO:0005576">
    <property type="term" value="C:extracellular region"/>
    <property type="evidence" value="ECO:0007669"/>
    <property type="project" value="UniProtKB-SubCell"/>
</dbReference>
<keyword evidence="16" id="KW-1133">Transmembrane helix</keyword>
<keyword evidence="8" id="KW-0479">Metal-binding</keyword>
<dbReference type="InterPro" id="IPR004843">
    <property type="entry name" value="Calcineurin-like_PHP"/>
</dbReference>
<evidence type="ECO:0000256" key="11">
    <source>
        <dbReference type="ARBA" id="ARBA00022801"/>
    </source>
</evidence>
<dbReference type="PANTHER" id="PTHR11575:SF32">
    <property type="entry name" value="APYRASE-LIKE PROTEIN"/>
    <property type="match status" value="1"/>
</dbReference>
<protein>
    <recommendedName>
        <fullName evidence="14">Apyrase</fullName>
        <ecNumber evidence="4">3.6.1.5</ecNumber>
    </recommendedName>
</protein>
<evidence type="ECO:0000256" key="4">
    <source>
        <dbReference type="ARBA" id="ARBA00012148"/>
    </source>
</evidence>
<dbReference type="GO" id="GO:0000166">
    <property type="term" value="F:nucleotide binding"/>
    <property type="evidence" value="ECO:0007669"/>
    <property type="project" value="UniProtKB-KW"/>
</dbReference>
<evidence type="ECO:0000259" key="19">
    <source>
        <dbReference type="Pfam" id="PF02872"/>
    </source>
</evidence>